<gene>
    <name evidence="1" type="ORF">JIN84_00285</name>
</gene>
<protein>
    <submittedName>
        <fullName evidence="1">Uncharacterized protein</fullName>
    </submittedName>
</protein>
<sequence length="120" mass="13312">MPNPLDVRYFFDKGGCPEWCVCGGQGPLILLECASCEAIIACCGEVDHYIGTYTSPRSHEISRSPDDRSITDSGCPACGHDSGRHHEYATKSRLKKFGFTPREIGEYVGAPEYFIECVDW</sequence>
<comment type="caution">
    <text evidence="1">The sequence shown here is derived from an EMBL/GenBank/DDBJ whole genome shotgun (WGS) entry which is preliminary data.</text>
</comment>
<accession>A0A934VA66</accession>
<dbReference type="RefSeq" id="WP_200349010.1">
    <property type="nucleotide sequence ID" value="NZ_BAABHZ010000005.1"/>
</dbReference>
<proteinExistence type="predicted"/>
<keyword evidence="2" id="KW-1185">Reference proteome</keyword>
<dbReference type="AlphaFoldDB" id="A0A934VA66"/>
<evidence type="ECO:0000313" key="2">
    <source>
        <dbReference type="Proteomes" id="UP000600139"/>
    </source>
</evidence>
<organism evidence="1 2">
    <name type="scientific">Luteolibacter yonseiensis</name>
    <dbReference type="NCBI Taxonomy" id="1144680"/>
    <lineage>
        <taxon>Bacteria</taxon>
        <taxon>Pseudomonadati</taxon>
        <taxon>Verrucomicrobiota</taxon>
        <taxon>Verrucomicrobiia</taxon>
        <taxon>Verrucomicrobiales</taxon>
        <taxon>Verrucomicrobiaceae</taxon>
        <taxon>Luteolibacter</taxon>
    </lineage>
</organism>
<name>A0A934VA66_9BACT</name>
<dbReference type="EMBL" id="JAENIK010000001">
    <property type="protein sequence ID" value="MBK1814044.1"/>
    <property type="molecule type" value="Genomic_DNA"/>
</dbReference>
<dbReference type="Proteomes" id="UP000600139">
    <property type="component" value="Unassembled WGS sequence"/>
</dbReference>
<reference evidence="1" key="1">
    <citation type="submission" date="2021-01" db="EMBL/GenBank/DDBJ databases">
        <title>Modified the classification status of verrucomicrobia.</title>
        <authorList>
            <person name="Feng X."/>
        </authorList>
    </citation>
    <scope>NUCLEOTIDE SEQUENCE</scope>
    <source>
        <strain evidence="1">JCM 18052</strain>
    </source>
</reference>
<evidence type="ECO:0000313" key="1">
    <source>
        <dbReference type="EMBL" id="MBK1814044.1"/>
    </source>
</evidence>